<dbReference type="AlphaFoldDB" id="A0A8J5RGC6"/>
<keyword evidence="2" id="KW-1185">Reference proteome</keyword>
<dbReference type="EMBL" id="JAAALK010000290">
    <property type="protein sequence ID" value="KAG8046237.1"/>
    <property type="molecule type" value="Genomic_DNA"/>
</dbReference>
<comment type="caution">
    <text evidence="1">The sequence shown here is derived from an EMBL/GenBank/DDBJ whole genome shotgun (WGS) entry which is preliminary data.</text>
</comment>
<accession>A0A8J5RGC6</accession>
<protein>
    <submittedName>
        <fullName evidence="1">Uncharacterized protein</fullName>
    </submittedName>
</protein>
<organism evidence="1 2">
    <name type="scientific">Zizania palustris</name>
    <name type="common">Northern wild rice</name>
    <dbReference type="NCBI Taxonomy" id="103762"/>
    <lineage>
        <taxon>Eukaryota</taxon>
        <taxon>Viridiplantae</taxon>
        <taxon>Streptophyta</taxon>
        <taxon>Embryophyta</taxon>
        <taxon>Tracheophyta</taxon>
        <taxon>Spermatophyta</taxon>
        <taxon>Magnoliopsida</taxon>
        <taxon>Liliopsida</taxon>
        <taxon>Poales</taxon>
        <taxon>Poaceae</taxon>
        <taxon>BOP clade</taxon>
        <taxon>Oryzoideae</taxon>
        <taxon>Oryzeae</taxon>
        <taxon>Zizaniinae</taxon>
        <taxon>Zizania</taxon>
    </lineage>
</organism>
<name>A0A8J5RGC6_ZIZPA</name>
<evidence type="ECO:0000313" key="1">
    <source>
        <dbReference type="EMBL" id="KAG8046237.1"/>
    </source>
</evidence>
<sequence length="67" mass="7883">MGVDLYHLLLGQEHRRRCSVWSVIATISSNKEWSVLWMFVDRQEKGHRCQGSSKRWWMSFGGIGKET</sequence>
<evidence type="ECO:0000313" key="2">
    <source>
        <dbReference type="Proteomes" id="UP000729402"/>
    </source>
</evidence>
<dbReference type="Proteomes" id="UP000729402">
    <property type="component" value="Unassembled WGS sequence"/>
</dbReference>
<gene>
    <name evidence="1" type="ORF">GUJ93_ZPchr0008g13694</name>
</gene>
<proteinExistence type="predicted"/>
<reference evidence="1" key="2">
    <citation type="submission" date="2021-02" db="EMBL/GenBank/DDBJ databases">
        <authorList>
            <person name="Kimball J.A."/>
            <person name="Haas M.W."/>
            <person name="Macchietto M."/>
            <person name="Kono T."/>
            <person name="Duquette J."/>
            <person name="Shao M."/>
        </authorList>
    </citation>
    <scope>NUCLEOTIDE SEQUENCE</scope>
    <source>
        <tissue evidence="1">Fresh leaf tissue</tissue>
    </source>
</reference>
<reference evidence="1" key="1">
    <citation type="journal article" date="2021" name="bioRxiv">
        <title>Whole Genome Assembly and Annotation of Northern Wild Rice, Zizania palustris L., Supports a Whole Genome Duplication in the Zizania Genus.</title>
        <authorList>
            <person name="Haas M."/>
            <person name="Kono T."/>
            <person name="Macchietto M."/>
            <person name="Millas R."/>
            <person name="McGilp L."/>
            <person name="Shao M."/>
            <person name="Duquette J."/>
            <person name="Hirsch C.N."/>
            <person name="Kimball J."/>
        </authorList>
    </citation>
    <scope>NUCLEOTIDE SEQUENCE</scope>
    <source>
        <tissue evidence="1">Fresh leaf tissue</tissue>
    </source>
</reference>